<dbReference type="Pfam" id="PF08239">
    <property type="entry name" value="SH3_3"/>
    <property type="match status" value="1"/>
</dbReference>
<dbReference type="EMBL" id="FNED01000059">
    <property type="protein sequence ID" value="SDK47659.1"/>
    <property type="molecule type" value="Genomic_DNA"/>
</dbReference>
<sequence length="221" mass="24744">MRAFIRVLSSIFIITSLLFSGAPDNISAAHVQQGYVNTKNTTLNVRAGAGNQYKVIGKVSKGAIVDIIGFQRGWYKIRYGNITGYVMSSYIAKIDVLSPQQAFDMVRQTDDAINKIPFGKIVTYSEAQKLFPYVATSYLTKFLNASFDKQPEGWTLCACDAVLFIQLSLDANTKVTYSSNKNTMYLSEYIYDELKGNHSQTITLSKTTSGWRITNISEKYQ</sequence>
<dbReference type="OrthoDB" id="5637at2"/>
<name>A0A0D1XUP5_ANEMI</name>
<dbReference type="Proteomes" id="UP000182836">
    <property type="component" value="Unassembled WGS sequence"/>
</dbReference>
<feature type="signal peptide" evidence="1">
    <location>
        <begin position="1"/>
        <end position="22"/>
    </location>
</feature>
<proteinExistence type="predicted"/>
<evidence type="ECO:0000313" key="5">
    <source>
        <dbReference type="Proteomes" id="UP000037269"/>
    </source>
</evidence>
<keyword evidence="1" id="KW-0732">Signal</keyword>
<organism evidence="3 5">
    <name type="scientific">Aneurinibacillus migulanus</name>
    <name type="common">Bacillus migulanus</name>
    <dbReference type="NCBI Taxonomy" id="47500"/>
    <lineage>
        <taxon>Bacteria</taxon>
        <taxon>Bacillati</taxon>
        <taxon>Bacillota</taxon>
        <taxon>Bacilli</taxon>
        <taxon>Bacillales</taxon>
        <taxon>Paenibacillaceae</taxon>
        <taxon>Aneurinibacillus group</taxon>
        <taxon>Aneurinibacillus</taxon>
    </lineage>
</organism>
<gene>
    <name evidence="3" type="ORF">AF333_22260</name>
    <name evidence="4" type="ORF">SAMN04487909_1597</name>
</gene>
<evidence type="ECO:0000313" key="4">
    <source>
        <dbReference type="EMBL" id="SDK47659.1"/>
    </source>
</evidence>
<dbReference type="AlphaFoldDB" id="A0A0D1XUP5"/>
<feature type="domain" description="SH3b" evidence="2">
    <location>
        <begin position="33"/>
        <end position="95"/>
    </location>
</feature>
<feature type="chain" id="PRO_5038208514" evidence="1">
    <location>
        <begin position="23"/>
        <end position="221"/>
    </location>
</feature>
<dbReference type="STRING" id="47500.AF333_22260"/>
<dbReference type="InterPro" id="IPR036028">
    <property type="entry name" value="SH3-like_dom_sf"/>
</dbReference>
<dbReference type="GeneID" id="42307862"/>
<accession>A0A0D1XUP5</accession>
<dbReference type="EMBL" id="LGUG01000004">
    <property type="protein sequence ID" value="KON97749.1"/>
    <property type="molecule type" value="Genomic_DNA"/>
</dbReference>
<dbReference type="RefSeq" id="WP_043065879.1">
    <property type="nucleotide sequence ID" value="NZ_BJOA01000273.1"/>
</dbReference>
<dbReference type="InterPro" id="IPR052354">
    <property type="entry name" value="Cell_Wall_Dynamics_Protein"/>
</dbReference>
<dbReference type="InterPro" id="IPR003646">
    <property type="entry name" value="SH3-like_bac-type"/>
</dbReference>
<reference evidence="3 5" key="1">
    <citation type="submission" date="2015-07" db="EMBL/GenBank/DDBJ databases">
        <title>Fjat-14205 dsm 2895.</title>
        <authorList>
            <person name="Liu B."/>
            <person name="Wang J."/>
            <person name="Zhu Y."/>
            <person name="Liu G."/>
            <person name="Chen Q."/>
            <person name="Chen Z."/>
            <person name="Lan J."/>
            <person name="Che J."/>
            <person name="Ge C."/>
            <person name="Shi H."/>
            <person name="Pan Z."/>
            <person name="Liu X."/>
        </authorList>
    </citation>
    <scope>NUCLEOTIDE SEQUENCE [LARGE SCALE GENOMIC DNA]</scope>
    <source>
        <strain evidence="3 5">DSM 2895</strain>
    </source>
</reference>
<evidence type="ECO:0000313" key="6">
    <source>
        <dbReference type="Proteomes" id="UP000182836"/>
    </source>
</evidence>
<dbReference type="Gene3D" id="2.30.30.40">
    <property type="entry name" value="SH3 Domains"/>
    <property type="match status" value="1"/>
</dbReference>
<dbReference type="SUPFAM" id="SSF50044">
    <property type="entry name" value="SH3-domain"/>
    <property type="match status" value="1"/>
</dbReference>
<dbReference type="Proteomes" id="UP000037269">
    <property type="component" value="Unassembled WGS sequence"/>
</dbReference>
<evidence type="ECO:0000256" key="1">
    <source>
        <dbReference type="SAM" id="SignalP"/>
    </source>
</evidence>
<dbReference type="PANTHER" id="PTHR34408">
    <property type="entry name" value="FAMILY PROTEIN, PUTATIVE-RELATED"/>
    <property type="match status" value="1"/>
</dbReference>
<dbReference type="PATRIC" id="fig|47500.8.peg.6717"/>
<keyword evidence="5" id="KW-1185">Reference proteome</keyword>
<evidence type="ECO:0000313" key="3">
    <source>
        <dbReference type="EMBL" id="KON97749.1"/>
    </source>
</evidence>
<dbReference type="PROSITE" id="PS51781">
    <property type="entry name" value="SH3B"/>
    <property type="match status" value="1"/>
</dbReference>
<dbReference type="SMART" id="SM00287">
    <property type="entry name" value="SH3b"/>
    <property type="match status" value="1"/>
</dbReference>
<dbReference type="PANTHER" id="PTHR34408:SF1">
    <property type="entry name" value="GLYCOSYL HYDROLASE FAMILY 19 DOMAIN-CONTAINING PROTEIN HI_1415"/>
    <property type="match status" value="1"/>
</dbReference>
<reference evidence="4 6" key="2">
    <citation type="submission" date="2016-10" db="EMBL/GenBank/DDBJ databases">
        <authorList>
            <person name="de Groot N.N."/>
        </authorList>
    </citation>
    <scope>NUCLEOTIDE SEQUENCE [LARGE SCALE GENOMIC DNA]</scope>
    <source>
        <strain evidence="4 6">DSM 2895</strain>
    </source>
</reference>
<evidence type="ECO:0000259" key="2">
    <source>
        <dbReference type="PROSITE" id="PS51781"/>
    </source>
</evidence>
<protein>
    <submittedName>
        <fullName evidence="4">SH3 domain-containing protein</fullName>
    </submittedName>
</protein>